<dbReference type="VEuPathDB" id="FungiDB:MYCTH_2307606"/>
<feature type="compositionally biased region" description="Basic and acidic residues" evidence="1">
    <location>
        <begin position="23"/>
        <end position="32"/>
    </location>
</feature>
<evidence type="ECO:0000313" key="2">
    <source>
        <dbReference type="EMBL" id="AEO59371.1"/>
    </source>
</evidence>
<proteinExistence type="predicted"/>
<sequence>MTEEERARVSHCIELTQNGKGAMGDRIEAMKERRGRRPGPNRARERRVPSLSPQSPPLPSRRKPRRERNPWPMRFVQTSFSRLPVRL</sequence>
<accession>G2QGB1</accession>
<dbReference type="KEGG" id="mtm:MYCTH_2307606"/>
<keyword evidence="3" id="KW-1185">Reference proteome</keyword>
<dbReference type="RefSeq" id="XP_003664616.1">
    <property type="nucleotide sequence ID" value="XM_003664568.1"/>
</dbReference>
<gene>
    <name evidence="2" type="ORF">MYCTH_2307606</name>
</gene>
<protein>
    <submittedName>
        <fullName evidence="2">Uncharacterized protein</fullName>
    </submittedName>
</protein>
<dbReference type="GeneID" id="11506144"/>
<dbReference type="HOGENOM" id="CLU_2484892_0_0_1"/>
<reference evidence="2 3" key="1">
    <citation type="journal article" date="2011" name="Nat. Biotechnol.">
        <title>Comparative genomic analysis of the thermophilic biomass-degrading fungi Myceliophthora thermophila and Thielavia terrestris.</title>
        <authorList>
            <person name="Berka R.M."/>
            <person name="Grigoriev I.V."/>
            <person name="Otillar R."/>
            <person name="Salamov A."/>
            <person name="Grimwood J."/>
            <person name="Reid I."/>
            <person name="Ishmael N."/>
            <person name="John T."/>
            <person name="Darmond C."/>
            <person name="Moisan M.-C."/>
            <person name="Henrissat B."/>
            <person name="Coutinho P.M."/>
            <person name="Lombard V."/>
            <person name="Natvig D.O."/>
            <person name="Lindquist E."/>
            <person name="Schmutz J."/>
            <person name="Lucas S."/>
            <person name="Harris P."/>
            <person name="Powlowski J."/>
            <person name="Bellemare A."/>
            <person name="Taylor D."/>
            <person name="Butler G."/>
            <person name="de Vries R.P."/>
            <person name="Allijn I.E."/>
            <person name="van den Brink J."/>
            <person name="Ushinsky S."/>
            <person name="Storms R."/>
            <person name="Powell A.J."/>
            <person name="Paulsen I.T."/>
            <person name="Elbourne L.D.H."/>
            <person name="Baker S.E."/>
            <person name="Magnuson J."/>
            <person name="LaBoissiere S."/>
            <person name="Clutterbuck A.J."/>
            <person name="Martinez D."/>
            <person name="Wogulis M."/>
            <person name="de Leon A.L."/>
            <person name="Rey M.W."/>
            <person name="Tsang A."/>
        </authorList>
    </citation>
    <scope>NUCLEOTIDE SEQUENCE [LARGE SCALE GENOMIC DNA]</scope>
    <source>
        <strain evidence="3">ATCC 42464 / BCRC 31852 / DSM 1799</strain>
    </source>
</reference>
<organism evidence="2 3">
    <name type="scientific">Thermothelomyces thermophilus (strain ATCC 42464 / BCRC 31852 / DSM 1799)</name>
    <name type="common">Sporotrichum thermophile</name>
    <dbReference type="NCBI Taxonomy" id="573729"/>
    <lineage>
        <taxon>Eukaryota</taxon>
        <taxon>Fungi</taxon>
        <taxon>Dikarya</taxon>
        <taxon>Ascomycota</taxon>
        <taxon>Pezizomycotina</taxon>
        <taxon>Sordariomycetes</taxon>
        <taxon>Sordariomycetidae</taxon>
        <taxon>Sordariales</taxon>
        <taxon>Chaetomiaceae</taxon>
        <taxon>Thermothelomyces</taxon>
    </lineage>
</organism>
<dbReference type="Proteomes" id="UP000007322">
    <property type="component" value="Chromosome 4"/>
</dbReference>
<dbReference type="EMBL" id="CP003005">
    <property type="protein sequence ID" value="AEO59371.1"/>
    <property type="molecule type" value="Genomic_DNA"/>
</dbReference>
<evidence type="ECO:0000313" key="3">
    <source>
        <dbReference type="Proteomes" id="UP000007322"/>
    </source>
</evidence>
<dbReference type="AlphaFoldDB" id="G2QGB1"/>
<feature type="region of interest" description="Disordered" evidence="1">
    <location>
        <begin position="17"/>
        <end position="73"/>
    </location>
</feature>
<dbReference type="InParanoid" id="G2QGB1"/>
<evidence type="ECO:0000256" key="1">
    <source>
        <dbReference type="SAM" id="MobiDB-lite"/>
    </source>
</evidence>
<name>G2QGB1_THET4</name>